<feature type="signal peptide" evidence="1">
    <location>
        <begin position="1"/>
        <end position="25"/>
    </location>
</feature>
<feature type="chain" id="PRO_5022028035" evidence="1">
    <location>
        <begin position="26"/>
        <end position="238"/>
    </location>
</feature>
<dbReference type="Pfam" id="PF10670">
    <property type="entry name" value="DUF4198"/>
    <property type="match status" value="1"/>
</dbReference>
<evidence type="ECO:0000313" key="3">
    <source>
        <dbReference type="Proteomes" id="UP000320722"/>
    </source>
</evidence>
<evidence type="ECO:0000313" key="2">
    <source>
        <dbReference type="EMBL" id="QDU04461.1"/>
    </source>
</evidence>
<proteinExistence type="predicted"/>
<evidence type="ECO:0000256" key="1">
    <source>
        <dbReference type="SAM" id="SignalP"/>
    </source>
</evidence>
<gene>
    <name evidence="2" type="ORF">V6x_41890</name>
</gene>
<reference evidence="2 3" key="1">
    <citation type="submission" date="2019-02" db="EMBL/GenBank/DDBJ databases">
        <title>Deep-cultivation of Planctomycetes and their phenomic and genomic characterization uncovers novel biology.</title>
        <authorList>
            <person name="Wiegand S."/>
            <person name="Jogler M."/>
            <person name="Boedeker C."/>
            <person name="Pinto D."/>
            <person name="Vollmers J."/>
            <person name="Rivas-Marin E."/>
            <person name="Kohn T."/>
            <person name="Peeters S.H."/>
            <person name="Heuer A."/>
            <person name="Rast P."/>
            <person name="Oberbeckmann S."/>
            <person name="Bunk B."/>
            <person name="Jeske O."/>
            <person name="Meyerdierks A."/>
            <person name="Storesund J.E."/>
            <person name="Kallscheuer N."/>
            <person name="Luecker S."/>
            <person name="Lage O.M."/>
            <person name="Pohl T."/>
            <person name="Merkel B.J."/>
            <person name="Hornburger P."/>
            <person name="Mueller R.-W."/>
            <person name="Bruemmer F."/>
            <person name="Labrenz M."/>
            <person name="Spormann A.M."/>
            <person name="Op den Camp H."/>
            <person name="Overmann J."/>
            <person name="Amann R."/>
            <person name="Jetten M.S.M."/>
            <person name="Mascher T."/>
            <person name="Medema M.H."/>
            <person name="Devos D.P."/>
            <person name="Kaster A.-K."/>
            <person name="Ovreas L."/>
            <person name="Rohde M."/>
            <person name="Galperin M.Y."/>
            <person name="Jogler C."/>
        </authorList>
    </citation>
    <scope>NUCLEOTIDE SEQUENCE [LARGE SCALE GENOMIC DNA]</scope>
    <source>
        <strain evidence="2 3">V6</strain>
    </source>
</reference>
<dbReference type="SUPFAM" id="SSF49478">
    <property type="entry name" value="Cna protein B-type domain"/>
    <property type="match status" value="1"/>
</dbReference>
<keyword evidence="2" id="KW-0812">Transmembrane</keyword>
<dbReference type="AlphaFoldDB" id="A0A517WGS9"/>
<keyword evidence="1" id="KW-0732">Signal</keyword>
<protein>
    <submittedName>
        <fullName evidence="2">Nickel uptake substrate-specific transmembrane region</fullName>
    </submittedName>
</protein>
<organism evidence="2 3">
    <name type="scientific">Gimesia chilikensis</name>
    <dbReference type="NCBI Taxonomy" id="2605989"/>
    <lineage>
        <taxon>Bacteria</taxon>
        <taxon>Pseudomonadati</taxon>
        <taxon>Planctomycetota</taxon>
        <taxon>Planctomycetia</taxon>
        <taxon>Planctomycetales</taxon>
        <taxon>Planctomycetaceae</taxon>
        <taxon>Gimesia</taxon>
    </lineage>
</organism>
<sequence length="238" mass="26462" precursor="true">MFRLSRILMMCILAISIANGGRAEAHNLFVLIEPQAEGPDLVDIIFEHFPYPGKGTYNQPHLDRGKTWVQPLGSNEKISLNLKEQTRLGKKFLQAKTDTKGPRAIIHTCKWGVYKGRLDYFNGKYLNVSSKEEVADLAKTSELKLDLVPSFDGETVKITVLFNDKPLANTRVTIWAPGSKETNNMTDSNGVITVTKPKSGTWSFSAVHTQKHLSGEFNGESYQGVMHGTTVSLKLPLK</sequence>
<dbReference type="Proteomes" id="UP000320722">
    <property type="component" value="Chromosome"/>
</dbReference>
<dbReference type="EMBL" id="CP036347">
    <property type="protein sequence ID" value="QDU04461.1"/>
    <property type="molecule type" value="Genomic_DNA"/>
</dbReference>
<name>A0A517WGS9_9PLAN</name>
<dbReference type="InterPro" id="IPR019613">
    <property type="entry name" value="DUF4198"/>
</dbReference>
<accession>A0A517WGS9</accession>
<keyword evidence="2" id="KW-0472">Membrane</keyword>